<dbReference type="SUPFAM" id="SSF54791">
    <property type="entry name" value="Eukaryotic type KH-domain (KH-domain type I)"/>
    <property type="match status" value="1"/>
</dbReference>
<evidence type="ECO:0000313" key="2">
    <source>
        <dbReference type="Proteomes" id="UP000230233"/>
    </source>
</evidence>
<dbReference type="GO" id="GO:0005634">
    <property type="term" value="C:nucleus"/>
    <property type="evidence" value="ECO:0007669"/>
    <property type="project" value="TreeGrafter"/>
</dbReference>
<dbReference type="Gene3D" id="3.30.1370.10">
    <property type="entry name" value="K Homology domain, type 1"/>
    <property type="match status" value="2"/>
</dbReference>
<evidence type="ECO:0000313" key="1">
    <source>
        <dbReference type="EMBL" id="PIC31770.1"/>
    </source>
</evidence>
<evidence type="ECO:0008006" key="3">
    <source>
        <dbReference type="Google" id="ProtNLM"/>
    </source>
</evidence>
<comment type="caution">
    <text evidence="1">The sequence shown here is derived from an EMBL/GenBank/DDBJ whole genome shotgun (WGS) entry which is preliminary data.</text>
</comment>
<keyword evidence="2" id="KW-1185">Reference proteome</keyword>
<accession>A0A2G5TWU6</accession>
<gene>
    <name evidence="1" type="primary">Cnig_chr_IV.g12352</name>
    <name evidence="1" type="ORF">B9Z55_012352</name>
</gene>
<dbReference type="InterPro" id="IPR045071">
    <property type="entry name" value="BBP-like"/>
</dbReference>
<dbReference type="STRING" id="1611254.A0A2G5TWU6"/>
<dbReference type="EMBL" id="PDUG01000004">
    <property type="protein sequence ID" value="PIC31770.1"/>
    <property type="molecule type" value="Genomic_DNA"/>
</dbReference>
<dbReference type="AlphaFoldDB" id="A0A2G5TWU6"/>
<dbReference type="GO" id="GO:0003729">
    <property type="term" value="F:mRNA binding"/>
    <property type="evidence" value="ECO:0007669"/>
    <property type="project" value="TreeGrafter"/>
</dbReference>
<reference evidence="2" key="1">
    <citation type="submission" date="2017-10" db="EMBL/GenBank/DDBJ databases">
        <title>Rapid genome shrinkage in a self-fertile nematode reveals novel sperm competition proteins.</title>
        <authorList>
            <person name="Yin D."/>
            <person name="Schwarz E.M."/>
            <person name="Thomas C.G."/>
            <person name="Felde R.L."/>
            <person name="Korf I.F."/>
            <person name="Cutter A.D."/>
            <person name="Schartner C.M."/>
            <person name="Ralston E.J."/>
            <person name="Meyer B.J."/>
            <person name="Haag E.S."/>
        </authorList>
    </citation>
    <scope>NUCLEOTIDE SEQUENCE [LARGE SCALE GENOMIC DNA]</scope>
    <source>
        <strain evidence="2">JU1422</strain>
    </source>
</reference>
<organism evidence="1 2">
    <name type="scientific">Caenorhabditis nigoni</name>
    <dbReference type="NCBI Taxonomy" id="1611254"/>
    <lineage>
        <taxon>Eukaryota</taxon>
        <taxon>Metazoa</taxon>
        <taxon>Ecdysozoa</taxon>
        <taxon>Nematoda</taxon>
        <taxon>Chromadorea</taxon>
        <taxon>Rhabditida</taxon>
        <taxon>Rhabditina</taxon>
        <taxon>Rhabditomorpha</taxon>
        <taxon>Rhabditoidea</taxon>
        <taxon>Rhabditidae</taxon>
        <taxon>Peloderinae</taxon>
        <taxon>Caenorhabditis</taxon>
    </lineage>
</organism>
<dbReference type="PANTHER" id="PTHR11208">
    <property type="entry name" value="RNA-BINDING PROTEIN RELATED"/>
    <property type="match status" value="1"/>
</dbReference>
<dbReference type="Proteomes" id="UP000230233">
    <property type="component" value="Chromosome IV"/>
</dbReference>
<dbReference type="OrthoDB" id="6777263at2759"/>
<sequence>METGVSVVKALLIKPPDGQDQLKRQQLTVLVNLDSTYRPRTATATCSHIAIVCQSKEPQQLWRSWLHQIRLLQSNICNLERSNHQRIRIIRETERFREKSRRRAQCDAHAHVDVDVFTLIDKEIKRIGGGGDRHEAAIPGAPATLSEIIMGPRGTTAKQLESSTGCRVTILGRNKKDKDGNTSSVDVSAPVDNSPLRVEVSVPADAPDAVRRMETGFSVVKALLVPPADDQDQLERQLVNISSYGTHDSAAKQDCYNPKCAILRGLIEQNHHQQSGPIPKAEDVLSVMHMYLRVDESPTPRSLETNPKPKRSEIVCVHRLESDPHQPQERIYTHEKHDKNAYIESLEEEESEQLSHCSDGFNHVFTLIDKEIKRIGGGGDRHEAVVPGAPATLSEIIMVPVEQYPTYNFVGRYLGPRGTTAKQL</sequence>
<name>A0A2G5TWU6_9PELO</name>
<proteinExistence type="predicted"/>
<dbReference type="PANTHER" id="PTHR11208:SF7">
    <property type="entry name" value="K HOMOLOGY DOMAIN-CONTAINING PROTEIN"/>
    <property type="match status" value="1"/>
</dbReference>
<dbReference type="InterPro" id="IPR036612">
    <property type="entry name" value="KH_dom_type_1_sf"/>
</dbReference>
<dbReference type="GO" id="GO:0048024">
    <property type="term" value="P:regulation of mRNA splicing, via spliceosome"/>
    <property type="evidence" value="ECO:0007669"/>
    <property type="project" value="TreeGrafter"/>
</dbReference>
<protein>
    <recommendedName>
        <fullName evidence="3">K Homology domain-containing protein</fullName>
    </recommendedName>
</protein>